<comment type="similarity">
    <text evidence="2">Belongs to the nematode transthyretin-like family.</text>
</comment>
<evidence type="ECO:0000256" key="2">
    <source>
        <dbReference type="ARBA" id="ARBA00010112"/>
    </source>
</evidence>
<gene>
    <name evidence="6" type="ORF">TELCIR_16670</name>
</gene>
<sequence length="129" mass="14254">MVLTYSRAEMGTRLFVVLLSFPLLLHALLTQSLGIRGTLRCGTNPLGNRTVQLYDKRKPPFSDKLLASNTTDSSGLFYLTGTAARVLPLSPLLEIEGDCKGRKRKIKLPSSETDVTRTKVRFSPKDTGQ</sequence>
<dbReference type="InterPro" id="IPR038479">
    <property type="entry name" value="Transthyretin-like_sf"/>
</dbReference>
<comment type="subcellular location">
    <subcellularLocation>
        <location evidence="1">Secreted</location>
    </subcellularLocation>
</comment>
<protein>
    <submittedName>
        <fullName evidence="6">Transthyretin-like family protein</fullName>
    </submittedName>
</protein>
<keyword evidence="7" id="KW-1185">Reference proteome</keyword>
<evidence type="ECO:0000313" key="6">
    <source>
        <dbReference type="EMBL" id="PIO61794.1"/>
    </source>
</evidence>
<evidence type="ECO:0000313" key="7">
    <source>
        <dbReference type="Proteomes" id="UP000230423"/>
    </source>
</evidence>
<dbReference type="EMBL" id="KZ352996">
    <property type="protein sequence ID" value="PIO61794.1"/>
    <property type="molecule type" value="Genomic_DNA"/>
</dbReference>
<dbReference type="InterPro" id="IPR001534">
    <property type="entry name" value="Transthyretin-like"/>
</dbReference>
<keyword evidence="4" id="KW-0732">Signal</keyword>
<feature type="region of interest" description="Disordered" evidence="5">
    <location>
        <begin position="110"/>
        <end position="129"/>
    </location>
</feature>
<proteinExistence type="inferred from homology"/>
<keyword evidence="3" id="KW-0964">Secreted</keyword>
<dbReference type="GO" id="GO:0005576">
    <property type="term" value="C:extracellular region"/>
    <property type="evidence" value="ECO:0007669"/>
    <property type="project" value="UniProtKB-SubCell"/>
</dbReference>
<evidence type="ECO:0000256" key="3">
    <source>
        <dbReference type="ARBA" id="ARBA00022525"/>
    </source>
</evidence>
<evidence type="ECO:0000256" key="5">
    <source>
        <dbReference type="SAM" id="MobiDB-lite"/>
    </source>
</evidence>
<organism evidence="6 7">
    <name type="scientific">Teladorsagia circumcincta</name>
    <name type="common">Brown stomach worm</name>
    <name type="synonym">Ostertagia circumcincta</name>
    <dbReference type="NCBI Taxonomy" id="45464"/>
    <lineage>
        <taxon>Eukaryota</taxon>
        <taxon>Metazoa</taxon>
        <taxon>Ecdysozoa</taxon>
        <taxon>Nematoda</taxon>
        <taxon>Chromadorea</taxon>
        <taxon>Rhabditida</taxon>
        <taxon>Rhabditina</taxon>
        <taxon>Rhabditomorpha</taxon>
        <taxon>Strongyloidea</taxon>
        <taxon>Trichostrongylidae</taxon>
        <taxon>Teladorsagia</taxon>
    </lineage>
</organism>
<dbReference type="Gene3D" id="2.60.40.3330">
    <property type="match status" value="1"/>
</dbReference>
<evidence type="ECO:0000256" key="4">
    <source>
        <dbReference type="ARBA" id="ARBA00022729"/>
    </source>
</evidence>
<accession>A0A2G9TUZ1</accession>
<dbReference type="GO" id="GO:0009986">
    <property type="term" value="C:cell surface"/>
    <property type="evidence" value="ECO:0007669"/>
    <property type="project" value="InterPro"/>
</dbReference>
<dbReference type="Pfam" id="PF01060">
    <property type="entry name" value="TTR-52"/>
    <property type="match status" value="1"/>
</dbReference>
<dbReference type="Proteomes" id="UP000230423">
    <property type="component" value="Unassembled WGS sequence"/>
</dbReference>
<dbReference type="AlphaFoldDB" id="A0A2G9TUZ1"/>
<dbReference type="OrthoDB" id="5814140at2759"/>
<name>A0A2G9TUZ1_TELCI</name>
<evidence type="ECO:0000256" key="1">
    <source>
        <dbReference type="ARBA" id="ARBA00004613"/>
    </source>
</evidence>
<reference evidence="6 7" key="1">
    <citation type="submission" date="2015-09" db="EMBL/GenBank/DDBJ databases">
        <title>Draft genome of the parasitic nematode Teladorsagia circumcincta isolate WARC Sus (inbred).</title>
        <authorList>
            <person name="Mitreva M."/>
        </authorList>
    </citation>
    <scope>NUCLEOTIDE SEQUENCE [LARGE SCALE GENOMIC DNA]</scope>
    <source>
        <strain evidence="6 7">S</strain>
    </source>
</reference>
<dbReference type="PANTHER" id="PTHR21700">
    <property type="entry name" value="TRANSTHYRETIN-LIKE FAMILY PROTEIN-RELATED"/>
    <property type="match status" value="1"/>
</dbReference>